<evidence type="ECO:0000259" key="6">
    <source>
        <dbReference type="Pfam" id="PF00441"/>
    </source>
</evidence>
<dbReference type="SUPFAM" id="SSF56645">
    <property type="entry name" value="Acyl-CoA dehydrogenase NM domain-like"/>
    <property type="match status" value="1"/>
</dbReference>
<feature type="domain" description="Adaptive response protein AidB N-terminal" evidence="8">
    <location>
        <begin position="34"/>
        <end position="189"/>
    </location>
</feature>
<dbReference type="EMBL" id="BAABAZ010000004">
    <property type="protein sequence ID" value="GAA4282904.1"/>
    <property type="molecule type" value="Genomic_DNA"/>
</dbReference>
<dbReference type="InterPro" id="IPR009075">
    <property type="entry name" value="AcylCo_DH/oxidase_C"/>
</dbReference>
<evidence type="ECO:0000259" key="8">
    <source>
        <dbReference type="Pfam" id="PF18158"/>
    </source>
</evidence>
<dbReference type="Pfam" id="PF00441">
    <property type="entry name" value="Acyl-CoA_dh_1"/>
    <property type="match status" value="1"/>
</dbReference>
<dbReference type="InterPro" id="IPR041504">
    <property type="entry name" value="AidB_N"/>
</dbReference>
<evidence type="ECO:0000313" key="10">
    <source>
        <dbReference type="Proteomes" id="UP001501586"/>
    </source>
</evidence>
<evidence type="ECO:0000256" key="4">
    <source>
        <dbReference type="RuleBase" id="RU362125"/>
    </source>
</evidence>
<protein>
    <submittedName>
        <fullName evidence="9">Acyl-CoA dehydrogenase family protein</fullName>
    </submittedName>
</protein>
<evidence type="ECO:0000313" key="9">
    <source>
        <dbReference type="EMBL" id="GAA4282904.1"/>
    </source>
</evidence>
<dbReference type="PANTHER" id="PTHR42707">
    <property type="entry name" value="ACYL-COA DEHYDROGENASE"/>
    <property type="match status" value="1"/>
</dbReference>
<evidence type="ECO:0000256" key="1">
    <source>
        <dbReference type="ARBA" id="ARBA00009347"/>
    </source>
</evidence>
<dbReference type="InterPro" id="IPR052904">
    <property type="entry name" value="Acyl-CoA_dehydrogenase-like"/>
</dbReference>
<keyword evidence="3 4" id="KW-0274">FAD</keyword>
<name>A0ABP8EG56_9MICO</name>
<dbReference type="PANTHER" id="PTHR42707:SF3">
    <property type="entry name" value="ACYL-COA DEHYDROGENASE AIDB-RELATED"/>
    <property type="match status" value="1"/>
</dbReference>
<dbReference type="RefSeq" id="WP_236864874.1">
    <property type="nucleotide sequence ID" value="NZ_BAABAZ010000004.1"/>
</dbReference>
<keyword evidence="4" id="KW-0560">Oxidoreductase</keyword>
<feature type="domain" description="Acyl-CoA oxidase/dehydrogenase middle" evidence="7">
    <location>
        <begin position="203"/>
        <end position="318"/>
    </location>
</feature>
<comment type="caution">
    <text evidence="9">The sequence shown here is derived from an EMBL/GenBank/DDBJ whole genome shotgun (WGS) entry which is preliminary data.</text>
</comment>
<accession>A0ABP8EG56</accession>
<reference evidence="10" key="1">
    <citation type="journal article" date="2019" name="Int. J. Syst. Evol. Microbiol.">
        <title>The Global Catalogue of Microorganisms (GCM) 10K type strain sequencing project: providing services to taxonomists for standard genome sequencing and annotation.</title>
        <authorList>
            <consortium name="The Broad Institute Genomics Platform"/>
            <consortium name="The Broad Institute Genome Sequencing Center for Infectious Disease"/>
            <person name="Wu L."/>
            <person name="Ma J."/>
        </authorList>
    </citation>
    <scope>NUCLEOTIDE SEQUENCE [LARGE SCALE GENOMIC DNA]</scope>
    <source>
        <strain evidence="10">JCM 17458</strain>
    </source>
</reference>
<dbReference type="Gene3D" id="6.10.250.600">
    <property type="match status" value="1"/>
</dbReference>
<evidence type="ECO:0000256" key="5">
    <source>
        <dbReference type="SAM" id="MobiDB-lite"/>
    </source>
</evidence>
<organism evidence="9 10">
    <name type="scientific">Brevibacterium daeguense</name>
    <dbReference type="NCBI Taxonomy" id="909936"/>
    <lineage>
        <taxon>Bacteria</taxon>
        <taxon>Bacillati</taxon>
        <taxon>Actinomycetota</taxon>
        <taxon>Actinomycetes</taxon>
        <taxon>Micrococcales</taxon>
        <taxon>Brevibacteriaceae</taxon>
        <taxon>Brevibacterium</taxon>
    </lineage>
</organism>
<dbReference type="InterPro" id="IPR036250">
    <property type="entry name" value="AcylCo_DH-like_C"/>
</dbReference>
<dbReference type="SUPFAM" id="SSF47203">
    <property type="entry name" value="Acyl-CoA dehydrogenase C-terminal domain-like"/>
    <property type="match status" value="1"/>
</dbReference>
<feature type="domain" description="Acyl-CoA dehydrogenase/oxidase C-terminal" evidence="6">
    <location>
        <begin position="329"/>
        <end position="482"/>
    </location>
</feature>
<keyword evidence="2 4" id="KW-0285">Flavoprotein</keyword>
<dbReference type="InterPro" id="IPR006091">
    <property type="entry name" value="Acyl-CoA_Oxase/DH_mid-dom"/>
</dbReference>
<evidence type="ECO:0000259" key="7">
    <source>
        <dbReference type="Pfam" id="PF02770"/>
    </source>
</evidence>
<evidence type="ECO:0000256" key="2">
    <source>
        <dbReference type="ARBA" id="ARBA00022630"/>
    </source>
</evidence>
<dbReference type="InterPro" id="IPR009100">
    <property type="entry name" value="AcylCoA_DH/oxidase_NM_dom_sf"/>
</dbReference>
<dbReference type="Pfam" id="PF18158">
    <property type="entry name" value="AidB_N"/>
    <property type="match status" value="1"/>
</dbReference>
<sequence length="596" mass="63580">MTLHTSSTTTHTSSTAPQPAIIAGGPAVTHEVRNQSAPRRDVDEYALDRALQEAVGRYAPGASAEELHRIGRLVGSAEFQRDARLANVHGPVLNTHDQWGNRVDEVEFHPAYHRIIADSLQAGTHSLAWTRPGPGANAERAARFMLFSQVEPGHACPVSMTHAVVPSLQADPALAEFWLPKVTAADYDPRLVDPAEKSAVTFGMAMTEKQGGSDVRANTTYAVPLDGASAGLAEASGASTSGSGGASAGGLHLITGHKWFCSAPQSDAFLVLAQLPEGVSCFLVPRVLPGGERNPFRIQRLKDKLGNRSNASSEVEFAGTVGWLLGEPGRGVRTIIEMVSRTRLDCILGSTAGMRQSVAEAAWHVRHRAAFGATLVDQPLMRSVIADLQLEAEAATWTALHIAAAHDGDDDDAGDFRRLATAVAKYWICKRGPEHAYEALECLGGNGYTEAFPLARRYREQPVMAVWEGSGNVIVLDVLRALGREPRSAKAFLGFLETGLGRYADFDRAYEALAASLQEALQAVTGGDRQDMARLQGGGRVLVERMALLLQAAILIESAPAEVAASFVAARLGPERGREYGALPAGVDIDALVERA</sequence>
<dbReference type="Gene3D" id="2.40.110.20">
    <property type="match status" value="1"/>
</dbReference>
<comment type="cofactor">
    <cofactor evidence="4">
        <name>FAD</name>
        <dbReference type="ChEBI" id="CHEBI:57692"/>
    </cofactor>
</comment>
<proteinExistence type="inferred from homology"/>
<keyword evidence="10" id="KW-1185">Reference proteome</keyword>
<dbReference type="Pfam" id="PF02770">
    <property type="entry name" value="Acyl-CoA_dh_M"/>
    <property type="match status" value="1"/>
</dbReference>
<gene>
    <name evidence="9" type="ORF">GCM10022261_04350</name>
</gene>
<evidence type="ECO:0000256" key="3">
    <source>
        <dbReference type="ARBA" id="ARBA00022827"/>
    </source>
</evidence>
<comment type="similarity">
    <text evidence="1 4">Belongs to the acyl-CoA dehydrogenase family.</text>
</comment>
<dbReference type="Proteomes" id="UP001501586">
    <property type="component" value="Unassembled WGS sequence"/>
</dbReference>
<dbReference type="Gene3D" id="1.20.140.10">
    <property type="entry name" value="Butyryl-CoA Dehydrogenase, subunit A, domain 3"/>
    <property type="match status" value="1"/>
</dbReference>
<feature type="region of interest" description="Disordered" evidence="5">
    <location>
        <begin position="1"/>
        <end position="22"/>
    </location>
</feature>